<dbReference type="GeneID" id="55596485"/>
<feature type="domain" description="PAS" evidence="9">
    <location>
        <begin position="251"/>
        <end position="295"/>
    </location>
</feature>
<dbReference type="PANTHER" id="PTHR43711">
    <property type="entry name" value="TWO-COMPONENT HISTIDINE KINASE"/>
    <property type="match status" value="1"/>
</dbReference>
<gene>
    <name evidence="11" type="ORF">HPS36_15745</name>
</gene>
<accession>A0A7D3Y1X7</accession>
<dbReference type="InterPro" id="IPR050736">
    <property type="entry name" value="Sensor_HK_Regulatory"/>
</dbReference>
<evidence type="ECO:0000256" key="6">
    <source>
        <dbReference type="PROSITE-ProRule" id="PRU00169"/>
    </source>
</evidence>
<dbReference type="RefSeq" id="WP_173230918.1">
    <property type="nucleotide sequence ID" value="NZ_CP053942.1"/>
</dbReference>
<dbReference type="PANTHER" id="PTHR43711:SF1">
    <property type="entry name" value="HISTIDINE KINASE 1"/>
    <property type="match status" value="1"/>
</dbReference>
<dbReference type="CDD" id="cd00082">
    <property type="entry name" value="HisKA"/>
    <property type="match status" value="1"/>
</dbReference>
<dbReference type="InterPro" id="IPR000014">
    <property type="entry name" value="PAS"/>
</dbReference>
<dbReference type="SUPFAM" id="SSF52172">
    <property type="entry name" value="CheY-like"/>
    <property type="match status" value="1"/>
</dbReference>
<evidence type="ECO:0000259" key="9">
    <source>
        <dbReference type="PROSITE" id="PS50112"/>
    </source>
</evidence>
<dbReference type="Gene3D" id="3.30.450.20">
    <property type="entry name" value="PAS domain"/>
    <property type="match status" value="2"/>
</dbReference>
<sequence length="591" mass="66001">MEESTVNILHVDDDRAFADLVTEFLEREADDFAVQTATSPNDAFDQFALTEFDCIITDYDMPNKDGIDFLERIREIAPNLPVILFTGKGSEEIASEAISAGVTDYIQKQGGRDQYTVLANRVRNVVDQYHAEAAQERQRKAIETAQVGISLLDETGRFIYANEAYTDIYGYERDQLIGEHWQILYHDEDVELVRNEILPSVDDGGYWSGETTGLRADGTTFPEDHRLTKTASGELICTVRDLSAEQARQTELIRFRTLMETIEDPVYVLNEAGEFEYVNDAFVRMVGYDRETILGSPPTLVKSADAVDRAEAALGRILSSDGPSSIQFEIEIQSKDGEAIPCEDHMGVLPYRGEEFEGSVGILRDITERKENEKKLEQQNQRLTEFAGVVSHDLQSPLNVAQGRLDLVQEDCDSEHLPPIETALDRIERLTEDMLWLTREGRDIGSKDAIELQETLRTAWQMVADQTEDATLQYADETPAAVAIVADDDRLRQLLENLFSNALIHGGPEVTVTVGVDADGFYIEDDGPGIPEDRRSDVFTAGYSTKDDGIGFGLKIVEQIVSAHGWDIRVAESLTGGARFEITGVEFIRES</sequence>
<dbReference type="PROSITE" id="PS50110">
    <property type="entry name" value="RESPONSE_REGULATORY"/>
    <property type="match status" value="1"/>
</dbReference>
<evidence type="ECO:0000259" key="8">
    <source>
        <dbReference type="PROSITE" id="PS50110"/>
    </source>
</evidence>
<dbReference type="Gene3D" id="1.10.287.130">
    <property type="match status" value="1"/>
</dbReference>
<dbReference type="Gene3D" id="3.40.50.2300">
    <property type="match status" value="1"/>
</dbReference>
<organism evidence="11 12">
    <name type="scientific">Halorubrum salinarum</name>
    <dbReference type="NCBI Taxonomy" id="2739057"/>
    <lineage>
        <taxon>Archaea</taxon>
        <taxon>Methanobacteriati</taxon>
        <taxon>Methanobacteriota</taxon>
        <taxon>Stenosarchaea group</taxon>
        <taxon>Halobacteria</taxon>
        <taxon>Halobacteriales</taxon>
        <taxon>Haloferacaceae</taxon>
        <taxon>Halorubrum</taxon>
    </lineage>
</organism>
<keyword evidence="12" id="KW-1185">Reference proteome</keyword>
<evidence type="ECO:0000256" key="2">
    <source>
        <dbReference type="ARBA" id="ARBA00012438"/>
    </source>
</evidence>
<dbReference type="InterPro" id="IPR001789">
    <property type="entry name" value="Sig_transdc_resp-reg_receiver"/>
</dbReference>
<dbReference type="SMART" id="SM00387">
    <property type="entry name" value="HATPase_c"/>
    <property type="match status" value="1"/>
</dbReference>
<name>A0A7D3Y1X7_9EURY</name>
<evidence type="ECO:0000256" key="4">
    <source>
        <dbReference type="ARBA" id="ARBA00022777"/>
    </source>
</evidence>
<dbReference type="InterPro" id="IPR003594">
    <property type="entry name" value="HATPase_dom"/>
</dbReference>
<geneLocation type="plasmid" evidence="12">
    <name>phar01</name>
</geneLocation>
<dbReference type="SUPFAM" id="SSF55785">
    <property type="entry name" value="PYP-like sensor domain (PAS domain)"/>
    <property type="match status" value="2"/>
</dbReference>
<evidence type="ECO:0000313" key="11">
    <source>
        <dbReference type="EMBL" id="QKG94334.1"/>
    </source>
</evidence>
<dbReference type="SMART" id="SM00448">
    <property type="entry name" value="REC"/>
    <property type="match status" value="1"/>
</dbReference>
<dbReference type="CDD" id="cd00130">
    <property type="entry name" value="PAS"/>
    <property type="match status" value="2"/>
</dbReference>
<dbReference type="CDD" id="cd00156">
    <property type="entry name" value="REC"/>
    <property type="match status" value="1"/>
</dbReference>
<dbReference type="Proteomes" id="UP000505020">
    <property type="component" value="Plasmid pHAR01"/>
</dbReference>
<dbReference type="Pfam" id="PF00512">
    <property type="entry name" value="HisKA"/>
    <property type="match status" value="1"/>
</dbReference>
<dbReference type="SUPFAM" id="SSF55874">
    <property type="entry name" value="ATPase domain of HSP90 chaperone/DNA topoisomerase II/histidine kinase"/>
    <property type="match status" value="1"/>
</dbReference>
<dbReference type="GO" id="GO:0006355">
    <property type="term" value="P:regulation of DNA-templated transcription"/>
    <property type="evidence" value="ECO:0007669"/>
    <property type="project" value="InterPro"/>
</dbReference>
<dbReference type="InterPro" id="IPR001610">
    <property type="entry name" value="PAC"/>
</dbReference>
<feature type="domain" description="Histidine kinase" evidence="7">
    <location>
        <begin position="389"/>
        <end position="583"/>
    </location>
</feature>
<protein>
    <recommendedName>
        <fullName evidence="2">histidine kinase</fullName>
        <ecNumber evidence="2">2.7.13.3</ecNumber>
    </recommendedName>
</protein>
<evidence type="ECO:0000259" key="10">
    <source>
        <dbReference type="PROSITE" id="PS50113"/>
    </source>
</evidence>
<dbReference type="AlphaFoldDB" id="A0A7D3Y1X7"/>
<dbReference type="InterPro" id="IPR011006">
    <property type="entry name" value="CheY-like_superfamily"/>
</dbReference>
<dbReference type="KEGG" id="hsai:HPS36_15745"/>
<evidence type="ECO:0000256" key="3">
    <source>
        <dbReference type="ARBA" id="ARBA00022679"/>
    </source>
</evidence>
<dbReference type="Pfam" id="PF00072">
    <property type="entry name" value="Response_reg"/>
    <property type="match status" value="1"/>
</dbReference>
<dbReference type="InterPro" id="IPR035965">
    <property type="entry name" value="PAS-like_dom_sf"/>
</dbReference>
<dbReference type="Pfam" id="PF13426">
    <property type="entry name" value="PAS_9"/>
    <property type="match status" value="1"/>
</dbReference>
<dbReference type="SMART" id="SM00091">
    <property type="entry name" value="PAS"/>
    <property type="match status" value="2"/>
</dbReference>
<dbReference type="SMART" id="SM00086">
    <property type="entry name" value="PAC"/>
    <property type="match status" value="1"/>
</dbReference>
<dbReference type="InterPro" id="IPR036890">
    <property type="entry name" value="HATPase_C_sf"/>
</dbReference>
<feature type="domain" description="PAC" evidence="10">
    <location>
        <begin position="326"/>
        <end position="378"/>
    </location>
</feature>
<evidence type="ECO:0000256" key="1">
    <source>
        <dbReference type="ARBA" id="ARBA00000085"/>
    </source>
</evidence>
<dbReference type="Pfam" id="PF02518">
    <property type="entry name" value="HATPase_c"/>
    <property type="match status" value="1"/>
</dbReference>
<evidence type="ECO:0000259" key="7">
    <source>
        <dbReference type="PROSITE" id="PS50109"/>
    </source>
</evidence>
<dbReference type="NCBIfam" id="TIGR00229">
    <property type="entry name" value="sensory_box"/>
    <property type="match status" value="2"/>
</dbReference>
<dbReference type="SMART" id="SM00388">
    <property type="entry name" value="HisKA"/>
    <property type="match status" value="1"/>
</dbReference>
<dbReference type="PROSITE" id="PS50112">
    <property type="entry name" value="PAS"/>
    <property type="match status" value="2"/>
</dbReference>
<dbReference type="CDD" id="cd00075">
    <property type="entry name" value="HATPase"/>
    <property type="match status" value="1"/>
</dbReference>
<dbReference type="InterPro" id="IPR000700">
    <property type="entry name" value="PAS-assoc_C"/>
</dbReference>
<dbReference type="SUPFAM" id="SSF47384">
    <property type="entry name" value="Homodimeric domain of signal transducing histidine kinase"/>
    <property type="match status" value="1"/>
</dbReference>
<feature type="domain" description="Response regulatory" evidence="8">
    <location>
        <begin position="7"/>
        <end position="123"/>
    </location>
</feature>
<dbReference type="InterPro" id="IPR013767">
    <property type="entry name" value="PAS_fold"/>
</dbReference>
<comment type="catalytic activity">
    <reaction evidence="1">
        <text>ATP + protein L-histidine = ADP + protein N-phospho-L-histidine.</text>
        <dbReference type="EC" id="2.7.13.3"/>
    </reaction>
</comment>
<dbReference type="Gene3D" id="3.30.565.10">
    <property type="entry name" value="Histidine kinase-like ATPase, C-terminal domain"/>
    <property type="match status" value="1"/>
</dbReference>
<dbReference type="GO" id="GO:0000155">
    <property type="term" value="F:phosphorelay sensor kinase activity"/>
    <property type="evidence" value="ECO:0007669"/>
    <property type="project" value="InterPro"/>
</dbReference>
<evidence type="ECO:0000256" key="5">
    <source>
        <dbReference type="ARBA" id="ARBA00023012"/>
    </source>
</evidence>
<keyword evidence="5" id="KW-0902">Two-component regulatory system</keyword>
<dbReference type="PROSITE" id="PS50109">
    <property type="entry name" value="HIS_KIN"/>
    <property type="match status" value="1"/>
</dbReference>
<feature type="domain" description="PAS" evidence="9">
    <location>
        <begin position="134"/>
        <end position="204"/>
    </location>
</feature>
<keyword evidence="3" id="KW-0808">Transferase</keyword>
<proteinExistence type="predicted"/>
<dbReference type="EMBL" id="CP053942">
    <property type="protein sequence ID" value="QKG94334.1"/>
    <property type="molecule type" value="Genomic_DNA"/>
</dbReference>
<evidence type="ECO:0000313" key="12">
    <source>
        <dbReference type="Proteomes" id="UP000505020"/>
    </source>
</evidence>
<feature type="modified residue" description="4-aspartylphosphate" evidence="6">
    <location>
        <position position="58"/>
    </location>
</feature>
<dbReference type="InterPro" id="IPR005467">
    <property type="entry name" value="His_kinase_dom"/>
</dbReference>
<dbReference type="Pfam" id="PF00989">
    <property type="entry name" value="PAS"/>
    <property type="match status" value="1"/>
</dbReference>
<dbReference type="EC" id="2.7.13.3" evidence="2"/>
<keyword evidence="11" id="KW-0614">Plasmid</keyword>
<keyword evidence="4" id="KW-0418">Kinase</keyword>
<keyword evidence="6" id="KW-0597">Phosphoprotein</keyword>
<dbReference type="InterPro" id="IPR036097">
    <property type="entry name" value="HisK_dim/P_sf"/>
</dbReference>
<dbReference type="PROSITE" id="PS50113">
    <property type="entry name" value="PAC"/>
    <property type="match status" value="1"/>
</dbReference>
<reference evidence="11 12" key="1">
    <citation type="submission" date="2020-05" db="EMBL/GenBank/DDBJ databases">
        <title>Halorubrum RHB-C sp.nov., an extremely halophilic archaeon isolated from solar salt farm.</title>
        <authorList>
            <person name="Ho H."/>
            <person name="Danganan R.E."/>
            <person name="Dedeles G.R."/>
            <person name="Kim S.-G."/>
        </authorList>
    </citation>
    <scope>NUCLEOTIDE SEQUENCE [LARGE SCALE GENOMIC DNA]</scope>
    <source>
        <strain evidence="11 12">RHB-C</strain>
        <plasmid evidence="12">phar01</plasmid>
    </source>
</reference>
<dbReference type="InterPro" id="IPR003661">
    <property type="entry name" value="HisK_dim/P_dom"/>
</dbReference>